<keyword evidence="2" id="KW-1185">Reference proteome</keyword>
<evidence type="ECO:0000313" key="1">
    <source>
        <dbReference type="EMBL" id="KAI3804127.1"/>
    </source>
</evidence>
<reference evidence="2" key="1">
    <citation type="journal article" date="2022" name="Mol. Ecol. Resour.">
        <title>The genomes of chicory, endive, great burdock and yacon provide insights into Asteraceae palaeo-polyploidization history and plant inulin production.</title>
        <authorList>
            <person name="Fan W."/>
            <person name="Wang S."/>
            <person name="Wang H."/>
            <person name="Wang A."/>
            <person name="Jiang F."/>
            <person name="Liu H."/>
            <person name="Zhao H."/>
            <person name="Xu D."/>
            <person name="Zhang Y."/>
        </authorList>
    </citation>
    <scope>NUCLEOTIDE SEQUENCE [LARGE SCALE GENOMIC DNA]</scope>
    <source>
        <strain evidence="2">cv. Yunnan</strain>
    </source>
</reference>
<organism evidence="1 2">
    <name type="scientific">Smallanthus sonchifolius</name>
    <dbReference type="NCBI Taxonomy" id="185202"/>
    <lineage>
        <taxon>Eukaryota</taxon>
        <taxon>Viridiplantae</taxon>
        <taxon>Streptophyta</taxon>
        <taxon>Embryophyta</taxon>
        <taxon>Tracheophyta</taxon>
        <taxon>Spermatophyta</taxon>
        <taxon>Magnoliopsida</taxon>
        <taxon>eudicotyledons</taxon>
        <taxon>Gunneridae</taxon>
        <taxon>Pentapetalae</taxon>
        <taxon>asterids</taxon>
        <taxon>campanulids</taxon>
        <taxon>Asterales</taxon>
        <taxon>Asteraceae</taxon>
        <taxon>Asteroideae</taxon>
        <taxon>Heliantheae alliance</taxon>
        <taxon>Millerieae</taxon>
        <taxon>Smallanthus</taxon>
    </lineage>
</organism>
<dbReference type="Proteomes" id="UP001056120">
    <property type="component" value="Linkage Group LG10"/>
</dbReference>
<dbReference type="EMBL" id="CM042027">
    <property type="protein sequence ID" value="KAI3804127.1"/>
    <property type="molecule type" value="Genomic_DNA"/>
</dbReference>
<name>A0ACB9I7S6_9ASTR</name>
<sequence length="74" mass="7851">MVVDLCSHSSSFTVPDLDDDGINGCQKSNVKKGGGGGSAAAVEENYLKEAELSIPDDSKHGIEEIHRPKKSHIT</sequence>
<protein>
    <submittedName>
        <fullName evidence="1">Uncharacterized protein</fullName>
    </submittedName>
</protein>
<accession>A0ACB9I7S6</accession>
<gene>
    <name evidence="1" type="ORF">L1987_32298</name>
</gene>
<reference evidence="1 2" key="2">
    <citation type="journal article" date="2022" name="Mol. Ecol. Resour.">
        <title>The genomes of chicory, endive, great burdock and yacon provide insights into Asteraceae paleo-polyploidization history and plant inulin production.</title>
        <authorList>
            <person name="Fan W."/>
            <person name="Wang S."/>
            <person name="Wang H."/>
            <person name="Wang A."/>
            <person name="Jiang F."/>
            <person name="Liu H."/>
            <person name="Zhao H."/>
            <person name="Xu D."/>
            <person name="Zhang Y."/>
        </authorList>
    </citation>
    <scope>NUCLEOTIDE SEQUENCE [LARGE SCALE GENOMIC DNA]</scope>
    <source>
        <strain evidence="2">cv. Yunnan</strain>
        <tissue evidence="1">Leaves</tissue>
    </source>
</reference>
<evidence type="ECO:0000313" key="2">
    <source>
        <dbReference type="Proteomes" id="UP001056120"/>
    </source>
</evidence>
<proteinExistence type="predicted"/>
<comment type="caution">
    <text evidence="1">The sequence shown here is derived from an EMBL/GenBank/DDBJ whole genome shotgun (WGS) entry which is preliminary data.</text>
</comment>